<dbReference type="STRING" id="3659.A0A0A0L4T8"/>
<reference evidence="3 4" key="2">
    <citation type="journal article" date="2009" name="PLoS ONE">
        <title>An integrated genetic and cytogenetic map of the cucumber genome.</title>
        <authorList>
            <person name="Ren Y."/>
            <person name="Zhang Z."/>
            <person name="Liu J."/>
            <person name="Staub J.E."/>
            <person name="Han Y."/>
            <person name="Cheng Z."/>
            <person name="Li X."/>
            <person name="Lu J."/>
            <person name="Miao H."/>
            <person name="Kang H."/>
            <person name="Xie B."/>
            <person name="Gu X."/>
            <person name="Wang X."/>
            <person name="Du Y."/>
            <person name="Jin W."/>
            <person name="Huang S."/>
        </authorList>
    </citation>
    <scope>NUCLEOTIDE SEQUENCE [LARGE SCALE GENOMIC DNA]</scope>
    <source>
        <strain evidence="4">cv. 9930</strain>
    </source>
</reference>
<dbReference type="eggNOG" id="KOG4197">
    <property type="taxonomic scope" value="Eukaryota"/>
</dbReference>
<dbReference type="Pfam" id="PF01535">
    <property type="entry name" value="PPR"/>
    <property type="match status" value="8"/>
</dbReference>
<dbReference type="FunFam" id="1.25.40.10:FF:000681">
    <property type="entry name" value="Pentatricopeptide repeat-containing protein"/>
    <property type="match status" value="1"/>
</dbReference>
<dbReference type="Proteomes" id="UP000029981">
    <property type="component" value="Chromosome 3"/>
</dbReference>
<feature type="repeat" description="PPR" evidence="2">
    <location>
        <begin position="142"/>
        <end position="176"/>
    </location>
</feature>
<dbReference type="OrthoDB" id="750109at2759"/>
<keyword evidence="4" id="KW-1185">Reference proteome</keyword>
<gene>
    <name evidence="3" type="ORF">Csa_3G146650</name>
</gene>
<sequence>MPFLSQNSLASVVELAVSVRSSLLGRAAHAQILKTLKTPFPAFLYNHLVNMYAKLDHLNSAKLILELAPCRSVVTWTALIAGSVQNGCFVSALLHFSDMLSDCVRPNDFTFPCVLKASTGLRMDTTGKQLHALAVKEGLINDVFVGCSVFDMYSKLGFLNDAYKVFDEMPHRNLETWNAYISNSVLHGRPEDSVIAFIELLRVGGKPDSITFCAFLNACSDKLGLGPGCQLHGFIIRSGYGQNVSVSNGLIDFYGKCGEVECSEMVFDRMGERNSVSWSSLIAAYVQNNEEEKASCLFLRARKEDIEPTDFMVSSVLCACAGLSEIEFGRSVQALAVKACVEQNIFVASALVDMYGKCGSIDNAEQAFNAMPERNLVSWNALLGGYAHQGHANKAVALLEEMTSAAGIVPSYVSLICALSACSRAGDLKTGMKIFESMKERYGVEPGPEHYACLVDLLGRAGMVECAYDFIKRMPFPPTISIWGALLGACRMHGKPELGKLAAEKLFELDPKDSGNHVVLSNMFAATGRWEEVTVVRNEMKEVGIKKGAGFSWITVDSRIHMFQAKDKSHEKDPEIQDILGKLRKEMQDAAGCIADPNYALFEVSN</sequence>
<dbReference type="EMBL" id="CM002924">
    <property type="protein sequence ID" value="KGN56980.1"/>
    <property type="molecule type" value="Genomic_DNA"/>
</dbReference>
<evidence type="ECO:0000256" key="1">
    <source>
        <dbReference type="ARBA" id="ARBA00022737"/>
    </source>
</evidence>
<dbReference type="FunFam" id="1.25.40.10:FF:000196">
    <property type="entry name" value="Pentatricopeptide repeat-containing protein At4g14850"/>
    <property type="match status" value="2"/>
</dbReference>
<feature type="repeat" description="PPR" evidence="2">
    <location>
        <begin position="274"/>
        <end position="308"/>
    </location>
</feature>
<accession>A0A0A0L4T8</accession>
<keyword evidence="1" id="KW-0677">Repeat</keyword>
<dbReference type="Gramene" id="KGN56980">
    <property type="protein sequence ID" value="KGN56980"/>
    <property type="gene ID" value="Csa_3G146650"/>
</dbReference>
<feature type="repeat" description="PPR" evidence="2">
    <location>
        <begin position="375"/>
        <end position="410"/>
    </location>
</feature>
<reference evidence="3 4" key="3">
    <citation type="journal article" date="2010" name="BMC Genomics">
        <title>Transcriptome sequencing and comparative analysis of cucumber flowers with different sex types.</title>
        <authorList>
            <person name="Guo S."/>
            <person name="Zheng Y."/>
            <person name="Joung J.G."/>
            <person name="Liu S."/>
            <person name="Zhang Z."/>
            <person name="Crasta O.R."/>
            <person name="Sobral B.W."/>
            <person name="Xu Y."/>
            <person name="Huang S."/>
            <person name="Fei Z."/>
        </authorList>
    </citation>
    <scope>NUCLEOTIDE SEQUENCE [LARGE SCALE GENOMIC DNA]</scope>
    <source>
        <strain evidence="4">cv. 9930</strain>
    </source>
</reference>
<dbReference type="PANTHER" id="PTHR47926:SF398">
    <property type="entry name" value="PENTATRICOPEPTIDE REPEAT-CONTAINING PROTEIN"/>
    <property type="match status" value="1"/>
</dbReference>
<evidence type="ECO:0008006" key="5">
    <source>
        <dbReference type="Google" id="ProtNLM"/>
    </source>
</evidence>
<dbReference type="PROSITE" id="PS51375">
    <property type="entry name" value="PPR"/>
    <property type="match status" value="4"/>
</dbReference>
<dbReference type="Pfam" id="PF20431">
    <property type="entry name" value="E_motif"/>
    <property type="match status" value="1"/>
</dbReference>
<dbReference type="AlphaFoldDB" id="A0A0A0L4T8"/>
<organism evidence="3 4">
    <name type="scientific">Cucumis sativus</name>
    <name type="common">Cucumber</name>
    <dbReference type="NCBI Taxonomy" id="3659"/>
    <lineage>
        <taxon>Eukaryota</taxon>
        <taxon>Viridiplantae</taxon>
        <taxon>Streptophyta</taxon>
        <taxon>Embryophyta</taxon>
        <taxon>Tracheophyta</taxon>
        <taxon>Spermatophyta</taxon>
        <taxon>Magnoliopsida</taxon>
        <taxon>eudicotyledons</taxon>
        <taxon>Gunneridae</taxon>
        <taxon>Pentapetalae</taxon>
        <taxon>rosids</taxon>
        <taxon>fabids</taxon>
        <taxon>Cucurbitales</taxon>
        <taxon>Cucurbitaceae</taxon>
        <taxon>Benincaseae</taxon>
        <taxon>Cucumis</taxon>
    </lineage>
</organism>
<dbReference type="Gene3D" id="1.25.40.10">
    <property type="entry name" value="Tetratricopeptide repeat domain"/>
    <property type="match status" value="5"/>
</dbReference>
<dbReference type="InterPro" id="IPR046848">
    <property type="entry name" value="E_motif"/>
</dbReference>
<dbReference type="GO" id="GO:0009451">
    <property type="term" value="P:RNA modification"/>
    <property type="evidence" value="ECO:0000318"/>
    <property type="project" value="GO_Central"/>
</dbReference>
<dbReference type="FunFam" id="1.25.40.10:FF:001211">
    <property type="entry name" value="Pentatricopeptide repeat-containing protein"/>
    <property type="match status" value="1"/>
</dbReference>
<dbReference type="OMA" id="WNACISN"/>
<evidence type="ECO:0000313" key="4">
    <source>
        <dbReference type="Proteomes" id="UP000029981"/>
    </source>
</evidence>
<evidence type="ECO:0000313" key="3">
    <source>
        <dbReference type="EMBL" id="KGN56980.1"/>
    </source>
</evidence>
<reference evidence="3 4" key="4">
    <citation type="journal article" date="2011" name="BMC Genomics">
        <title>RNA-Seq improves annotation of protein-coding genes in the cucumber genome.</title>
        <authorList>
            <person name="Li Z."/>
            <person name="Zhang Z."/>
            <person name="Yan P."/>
            <person name="Huang S."/>
            <person name="Fei Z."/>
            <person name="Lin K."/>
        </authorList>
    </citation>
    <scope>NUCLEOTIDE SEQUENCE [LARGE SCALE GENOMIC DNA]</scope>
    <source>
        <strain evidence="4">cv. 9930</strain>
    </source>
</reference>
<dbReference type="InterPro" id="IPR002885">
    <property type="entry name" value="PPR_rpt"/>
</dbReference>
<dbReference type="NCBIfam" id="TIGR00756">
    <property type="entry name" value="PPR"/>
    <property type="match status" value="3"/>
</dbReference>
<proteinExistence type="predicted"/>
<protein>
    <recommendedName>
        <fullName evidence="5">Pentatricopeptide repeat-containing protein</fullName>
    </recommendedName>
</protein>
<dbReference type="InterPro" id="IPR011990">
    <property type="entry name" value="TPR-like_helical_dom_sf"/>
</dbReference>
<name>A0A0A0L4T8_CUCSA</name>
<evidence type="ECO:0000256" key="2">
    <source>
        <dbReference type="PROSITE-ProRule" id="PRU00708"/>
    </source>
</evidence>
<reference evidence="3 4" key="1">
    <citation type="journal article" date="2009" name="Nat. Genet.">
        <title>The genome of the cucumber, Cucumis sativus L.</title>
        <authorList>
            <person name="Huang S."/>
            <person name="Li R."/>
            <person name="Zhang Z."/>
            <person name="Li L."/>
            <person name="Gu X."/>
            <person name="Fan W."/>
            <person name="Lucas W.J."/>
            <person name="Wang X."/>
            <person name="Xie B."/>
            <person name="Ni P."/>
            <person name="Ren Y."/>
            <person name="Zhu H."/>
            <person name="Li J."/>
            <person name="Lin K."/>
            <person name="Jin W."/>
            <person name="Fei Z."/>
            <person name="Li G."/>
            <person name="Staub J."/>
            <person name="Kilian A."/>
            <person name="van der Vossen E.A."/>
            <person name="Wu Y."/>
            <person name="Guo J."/>
            <person name="He J."/>
            <person name="Jia Z."/>
            <person name="Ren Y."/>
            <person name="Tian G."/>
            <person name="Lu Y."/>
            <person name="Ruan J."/>
            <person name="Qian W."/>
            <person name="Wang M."/>
            <person name="Huang Q."/>
            <person name="Li B."/>
            <person name="Xuan Z."/>
            <person name="Cao J."/>
            <person name="Asan"/>
            <person name="Wu Z."/>
            <person name="Zhang J."/>
            <person name="Cai Q."/>
            <person name="Bai Y."/>
            <person name="Zhao B."/>
            <person name="Han Y."/>
            <person name="Li Y."/>
            <person name="Li X."/>
            <person name="Wang S."/>
            <person name="Shi Q."/>
            <person name="Liu S."/>
            <person name="Cho W.K."/>
            <person name="Kim J.Y."/>
            <person name="Xu Y."/>
            <person name="Heller-Uszynska K."/>
            <person name="Miao H."/>
            <person name="Cheng Z."/>
            <person name="Zhang S."/>
            <person name="Wu J."/>
            <person name="Yang Y."/>
            <person name="Kang H."/>
            <person name="Li M."/>
            <person name="Liang H."/>
            <person name="Ren X."/>
            <person name="Shi Z."/>
            <person name="Wen M."/>
            <person name="Jian M."/>
            <person name="Yang H."/>
            <person name="Zhang G."/>
            <person name="Yang Z."/>
            <person name="Chen R."/>
            <person name="Liu S."/>
            <person name="Li J."/>
            <person name="Ma L."/>
            <person name="Liu H."/>
            <person name="Zhou Y."/>
            <person name="Zhao J."/>
            <person name="Fang X."/>
            <person name="Li G."/>
            <person name="Fang L."/>
            <person name="Li Y."/>
            <person name="Liu D."/>
            <person name="Zheng H."/>
            <person name="Zhang Y."/>
            <person name="Qin N."/>
            <person name="Li Z."/>
            <person name="Yang G."/>
            <person name="Yang S."/>
            <person name="Bolund L."/>
            <person name="Kristiansen K."/>
            <person name="Zheng H."/>
            <person name="Li S."/>
            <person name="Zhang X."/>
            <person name="Yang H."/>
            <person name="Wang J."/>
            <person name="Sun R."/>
            <person name="Zhang B."/>
            <person name="Jiang S."/>
            <person name="Wang J."/>
            <person name="Du Y."/>
            <person name="Li S."/>
        </authorList>
    </citation>
    <scope>NUCLEOTIDE SEQUENCE [LARGE SCALE GENOMIC DNA]</scope>
    <source>
        <strain evidence="4">cv. 9930</strain>
    </source>
</reference>
<dbReference type="GO" id="GO:0003723">
    <property type="term" value="F:RNA binding"/>
    <property type="evidence" value="ECO:0000318"/>
    <property type="project" value="GO_Central"/>
</dbReference>
<dbReference type="PANTHER" id="PTHR47926">
    <property type="entry name" value="PENTATRICOPEPTIDE REPEAT-CONTAINING PROTEIN"/>
    <property type="match status" value="1"/>
</dbReference>
<feature type="repeat" description="PPR" evidence="2">
    <location>
        <begin position="72"/>
        <end position="106"/>
    </location>
</feature>
<dbReference type="InterPro" id="IPR046960">
    <property type="entry name" value="PPR_At4g14850-like_plant"/>
</dbReference>